<feature type="compositionally biased region" description="Basic and acidic residues" evidence="1">
    <location>
        <begin position="27"/>
        <end position="39"/>
    </location>
</feature>
<dbReference type="Proteomes" id="UP000234331">
    <property type="component" value="Unassembled WGS sequence"/>
</dbReference>
<gene>
    <name evidence="2" type="ORF">FRACA_900004</name>
</gene>
<protein>
    <submittedName>
        <fullName evidence="2">Uncharacterized protein</fullName>
    </submittedName>
</protein>
<keyword evidence="3" id="KW-1185">Reference proteome</keyword>
<sequence length="73" mass="8208">MPRPVWFAAHYFILWVRHPRSSPSAHVPDRLDHAAGDRARHARRRRTRCAGASGSGRRARASVVDSVPGRVSR</sequence>
<evidence type="ECO:0000313" key="3">
    <source>
        <dbReference type="Proteomes" id="UP000234331"/>
    </source>
</evidence>
<proteinExistence type="predicted"/>
<organism evidence="2 3">
    <name type="scientific">Frankia canadensis</name>
    <dbReference type="NCBI Taxonomy" id="1836972"/>
    <lineage>
        <taxon>Bacteria</taxon>
        <taxon>Bacillati</taxon>
        <taxon>Actinomycetota</taxon>
        <taxon>Actinomycetes</taxon>
        <taxon>Frankiales</taxon>
        <taxon>Frankiaceae</taxon>
        <taxon>Frankia</taxon>
    </lineage>
</organism>
<evidence type="ECO:0000256" key="1">
    <source>
        <dbReference type="SAM" id="MobiDB-lite"/>
    </source>
</evidence>
<feature type="region of interest" description="Disordered" evidence="1">
    <location>
        <begin position="21"/>
        <end position="73"/>
    </location>
</feature>
<reference evidence="2 3" key="1">
    <citation type="submission" date="2017-06" db="EMBL/GenBank/DDBJ databases">
        <authorList>
            <person name="Kim H.J."/>
            <person name="Triplett B.A."/>
        </authorList>
    </citation>
    <scope>NUCLEOTIDE SEQUENCE [LARGE SCALE GENOMIC DNA]</scope>
    <source>
        <strain evidence="2">FRACA_ARgP5</strain>
    </source>
</reference>
<dbReference type="EMBL" id="FZMO01000559">
    <property type="protein sequence ID" value="SNQ52076.1"/>
    <property type="molecule type" value="Genomic_DNA"/>
</dbReference>
<name>A0A2I2L2C0_9ACTN</name>
<accession>A0A2I2L2C0</accession>
<dbReference type="AlphaFoldDB" id="A0A2I2L2C0"/>
<evidence type="ECO:0000313" key="2">
    <source>
        <dbReference type="EMBL" id="SNQ52076.1"/>
    </source>
</evidence>